<dbReference type="Pfam" id="PF00528">
    <property type="entry name" value="BPD_transp_1"/>
    <property type="match status" value="1"/>
</dbReference>
<evidence type="ECO:0000256" key="8">
    <source>
        <dbReference type="ARBA" id="ARBA00023136"/>
    </source>
</evidence>
<dbReference type="SUPFAM" id="SSF161098">
    <property type="entry name" value="MetI-like"/>
    <property type="match status" value="1"/>
</dbReference>
<evidence type="ECO:0000256" key="3">
    <source>
        <dbReference type="ARBA" id="ARBA00022448"/>
    </source>
</evidence>
<evidence type="ECO:0000256" key="9">
    <source>
        <dbReference type="RuleBase" id="RU363032"/>
    </source>
</evidence>
<sequence>MSGERSTARTTLARAGEGLPTGRSVGLAIGALFWAWLVVRWVTIWAGYSEPFFPVAFFEGLATGFENDALVMQQNTGALAPVLDFVAGFWFLFSDVASFVAFAVEYLPTLAEGAWLTVVLTVAGIAFGLVIAVPLSVARVYGGVVTRSLALVYIELIRGTPLLAQLFVIYYGLNMSQYFRGVSSGLLPTTAVWVAIVGFTINSAAYQAEYIRSALESVESGQLTAARAIGLSRIDGIRHVVLPQGLRYAIPGWTNELVYLIKYSSLAAFITVVELFESGRDIAGQTFQYLNIYALLALFYLALVLSATLFMGWVEDRVAIPGLGVRDGRE</sequence>
<keyword evidence="5 9" id="KW-0812">Transmembrane</keyword>
<gene>
    <name evidence="11" type="ORF">ACFSBT_10535</name>
</gene>
<dbReference type="PANTHER" id="PTHR30614:SF20">
    <property type="entry name" value="GLUTAMINE TRANSPORT SYSTEM PERMEASE PROTEIN GLNP"/>
    <property type="match status" value="1"/>
</dbReference>
<protein>
    <submittedName>
        <fullName evidence="11">Amino acid ABC transporter permease</fullName>
    </submittedName>
</protein>
<dbReference type="InterPro" id="IPR043429">
    <property type="entry name" value="ArtM/GltK/GlnP/TcyL/YhdX-like"/>
</dbReference>
<organism evidence="11 12">
    <name type="scientific">Halomarina rubra</name>
    <dbReference type="NCBI Taxonomy" id="2071873"/>
    <lineage>
        <taxon>Archaea</taxon>
        <taxon>Methanobacteriati</taxon>
        <taxon>Methanobacteriota</taxon>
        <taxon>Stenosarchaea group</taxon>
        <taxon>Halobacteria</taxon>
        <taxon>Halobacteriales</taxon>
        <taxon>Natronomonadaceae</taxon>
        <taxon>Halomarina</taxon>
    </lineage>
</organism>
<dbReference type="EMBL" id="JBHUDC010000005">
    <property type="protein sequence ID" value="MFD1513714.1"/>
    <property type="molecule type" value="Genomic_DNA"/>
</dbReference>
<keyword evidence="6" id="KW-0029">Amino-acid transport</keyword>
<dbReference type="InterPro" id="IPR035906">
    <property type="entry name" value="MetI-like_sf"/>
</dbReference>
<feature type="transmembrane region" description="Helical" evidence="9">
    <location>
        <begin position="185"/>
        <end position="206"/>
    </location>
</feature>
<keyword evidence="4" id="KW-1003">Cell membrane</keyword>
<dbReference type="Proteomes" id="UP001597187">
    <property type="component" value="Unassembled WGS sequence"/>
</dbReference>
<dbReference type="AlphaFoldDB" id="A0ABD6AVS7"/>
<keyword evidence="8 9" id="KW-0472">Membrane</keyword>
<evidence type="ECO:0000256" key="4">
    <source>
        <dbReference type="ARBA" id="ARBA00022475"/>
    </source>
</evidence>
<reference evidence="11 12" key="1">
    <citation type="journal article" date="2019" name="Int. J. Syst. Evol. Microbiol.">
        <title>The Global Catalogue of Microorganisms (GCM) 10K type strain sequencing project: providing services to taxonomists for standard genome sequencing and annotation.</title>
        <authorList>
            <consortium name="The Broad Institute Genomics Platform"/>
            <consortium name="The Broad Institute Genome Sequencing Center for Infectious Disease"/>
            <person name="Wu L."/>
            <person name="Ma J."/>
        </authorList>
    </citation>
    <scope>NUCLEOTIDE SEQUENCE [LARGE SCALE GENOMIC DNA]</scope>
    <source>
        <strain evidence="11 12">CGMCC 1.12563</strain>
    </source>
</reference>
<evidence type="ECO:0000313" key="12">
    <source>
        <dbReference type="Proteomes" id="UP001597187"/>
    </source>
</evidence>
<dbReference type="GO" id="GO:0006865">
    <property type="term" value="P:amino acid transport"/>
    <property type="evidence" value="ECO:0007669"/>
    <property type="project" value="UniProtKB-KW"/>
</dbReference>
<feature type="transmembrane region" description="Helical" evidence="9">
    <location>
        <begin position="114"/>
        <end position="138"/>
    </location>
</feature>
<feature type="transmembrane region" description="Helical" evidence="9">
    <location>
        <begin position="150"/>
        <end position="173"/>
    </location>
</feature>
<evidence type="ECO:0000256" key="2">
    <source>
        <dbReference type="ARBA" id="ARBA00010072"/>
    </source>
</evidence>
<dbReference type="Gene3D" id="1.10.3720.10">
    <property type="entry name" value="MetI-like"/>
    <property type="match status" value="1"/>
</dbReference>
<dbReference type="InterPro" id="IPR000515">
    <property type="entry name" value="MetI-like"/>
</dbReference>
<keyword evidence="3 9" id="KW-0813">Transport</keyword>
<evidence type="ECO:0000256" key="7">
    <source>
        <dbReference type="ARBA" id="ARBA00022989"/>
    </source>
</evidence>
<evidence type="ECO:0000259" key="10">
    <source>
        <dbReference type="PROSITE" id="PS50928"/>
    </source>
</evidence>
<dbReference type="PROSITE" id="PS50928">
    <property type="entry name" value="ABC_TM1"/>
    <property type="match status" value="1"/>
</dbReference>
<name>A0ABD6AVS7_9EURY</name>
<dbReference type="CDD" id="cd06261">
    <property type="entry name" value="TM_PBP2"/>
    <property type="match status" value="1"/>
</dbReference>
<proteinExistence type="inferred from homology"/>
<dbReference type="PANTHER" id="PTHR30614">
    <property type="entry name" value="MEMBRANE COMPONENT OF AMINO ACID ABC TRANSPORTER"/>
    <property type="match status" value="1"/>
</dbReference>
<evidence type="ECO:0000313" key="11">
    <source>
        <dbReference type="EMBL" id="MFD1513714.1"/>
    </source>
</evidence>
<feature type="transmembrane region" description="Helical" evidence="9">
    <location>
        <begin position="85"/>
        <end position="107"/>
    </location>
</feature>
<evidence type="ECO:0000256" key="5">
    <source>
        <dbReference type="ARBA" id="ARBA00022692"/>
    </source>
</evidence>
<evidence type="ECO:0000256" key="1">
    <source>
        <dbReference type="ARBA" id="ARBA00004651"/>
    </source>
</evidence>
<comment type="similarity">
    <text evidence="2">Belongs to the binding-protein-dependent transport system permease family. HisMQ subfamily.</text>
</comment>
<keyword evidence="12" id="KW-1185">Reference proteome</keyword>
<dbReference type="InterPro" id="IPR010065">
    <property type="entry name" value="AA_ABC_transptr_permease_3TM"/>
</dbReference>
<comment type="caution">
    <text evidence="11">The sequence shown here is derived from an EMBL/GenBank/DDBJ whole genome shotgun (WGS) entry which is preliminary data.</text>
</comment>
<dbReference type="RefSeq" id="WP_250873685.1">
    <property type="nucleotide sequence ID" value="NZ_JALXFV010000005.1"/>
</dbReference>
<accession>A0ABD6AVS7</accession>
<evidence type="ECO:0000256" key="6">
    <source>
        <dbReference type="ARBA" id="ARBA00022970"/>
    </source>
</evidence>
<dbReference type="GO" id="GO:0005886">
    <property type="term" value="C:plasma membrane"/>
    <property type="evidence" value="ECO:0007669"/>
    <property type="project" value="UniProtKB-SubCell"/>
</dbReference>
<feature type="domain" description="ABC transmembrane type-1" evidence="10">
    <location>
        <begin position="114"/>
        <end position="311"/>
    </location>
</feature>
<keyword evidence="7 9" id="KW-1133">Transmembrane helix</keyword>
<comment type="subcellular location">
    <subcellularLocation>
        <location evidence="1 9">Cell membrane</location>
        <topology evidence="1 9">Multi-pass membrane protein</topology>
    </subcellularLocation>
</comment>
<feature type="transmembrane region" description="Helical" evidence="9">
    <location>
        <begin position="289"/>
        <end position="314"/>
    </location>
</feature>
<dbReference type="NCBIfam" id="TIGR01726">
    <property type="entry name" value="HEQRo_perm_3TM"/>
    <property type="match status" value="1"/>
</dbReference>